<evidence type="ECO:0000259" key="9">
    <source>
        <dbReference type="Pfam" id="PF23598"/>
    </source>
</evidence>
<accession>A0AAV5F0W9</accession>
<dbReference type="CDD" id="cd14798">
    <property type="entry name" value="RX-CC_like"/>
    <property type="match status" value="1"/>
</dbReference>
<evidence type="ECO:0000256" key="1">
    <source>
        <dbReference type="ARBA" id="ARBA00008894"/>
    </source>
</evidence>
<dbReference type="Pfam" id="PF23598">
    <property type="entry name" value="LRR_14"/>
    <property type="match status" value="1"/>
</dbReference>
<dbReference type="Proteomes" id="UP001054889">
    <property type="component" value="Unassembled WGS sequence"/>
</dbReference>
<evidence type="ECO:0000259" key="8">
    <source>
        <dbReference type="Pfam" id="PF18052"/>
    </source>
</evidence>
<dbReference type="AlphaFoldDB" id="A0AAV5F0W9"/>
<dbReference type="GO" id="GO:0006952">
    <property type="term" value="P:defense response"/>
    <property type="evidence" value="ECO:0007669"/>
    <property type="project" value="UniProtKB-KW"/>
</dbReference>
<dbReference type="InterPro" id="IPR041118">
    <property type="entry name" value="Rx_N"/>
</dbReference>
<dbReference type="Pfam" id="PF00931">
    <property type="entry name" value="NB-ARC"/>
    <property type="match status" value="1"/>
</dbReference>
<evidence type="ECO:0000256" key="6">
    <source>
        <dbReference type="ARBA" id="ARBA00023054"/>
    </source>
</evidence>
<keyword evidence="3" id="KW-0677">Repeat</keyword>
<feature type="domain" description="Disease resistance N-terminal" evidence="8">
    <location>
        <begin position="9"/>
        <end position="49"/>
    </location>
</feature>
<comment type="caution">
    <text evidence="10">The sequence shown here is derived from an EMBL/GenBank/DDBJ whole genome shotgun (WGS) entry which is preliminary data.</text>
</comment>
<keyword evidence="4" id="KW-0547">Nucleotide-binding</keyword>
<evidence type="ECO:0000313" key="11">
    <source>
        <dbReference type="Proteomes" id="UP001054889"/>
    </source>
</evidence>
<feature type="domain" description="NB-ARC" evidence="7">
    <location>
        <begin position="131"/>
        <end position="222"/>
    </location>
</feature>
<keyword evidence="2" id="KW-0433">Leucine-rich repeat</keyword>
<protein>
    <submittedName>
        <fullName evidence="10">Uncharacterized protein</fullName>
    </submittedName>
</protein>
<organism evidence="10 11">
    <name type="scientific">Eleusine coracana subsp. coracana</name>
    <dbReference type="NCBI Taxonomy" id="191504"/>
    <lineage>
        <taxon>Eukaryota</taxon>
        <taxon>Viridiplantae</taxon>
        <taxon>Streptophyta</taxon>
        <taxon>Embryophyta</taxon>
        <taxon>Tracheophyta</taxon>
        <taxon>Spermatophyta</taxon>
        <taxon>Magnoliopsida</taxon>
        <taxon>Liliopsida</taxon>
        <taxon>Poales</taxon>
        <taxon>Poaceae</taxon>
        <taxon>PACMAD clade</taxon>
        <taxon>Chloridoideae</taxon>
        <taxon>Cynodonteae</taxon>
        <taxon>Eleusininae</taxon>
        <taxon>Eleusine</taxon>
    </lineage>
</organism>
<dbReference type="Pfam" id="PF18052">
    <property type="entry name" value="Rx_N"/>
    <property type="match status" value="1"/>
</dbReference>
<evidence type="ECO:0000313" key="10">
    <source>
        <dbReference type="EMBL" id="GJN28343.1"/>
    </source>
</evidence>
<comment type="similarity">
    <text evidence="1">Belongs to the disease resistance NB-LRR family.</text>
</comment>
<dbReference type="PANTHER" id="PTHR19338:SF65">
    <property type="entry name" value="OS06G0163900 PROTEIN"/>
    <property type="match status" value="1"/>
</dbReference>
<dbReference type="EMBL" id="BQKI01000080">
    <property type="protein sequence ID" value="GJN28343.1"/>
    <property type="molecule type" value="Genomic_DNA"/>
</dbReference>
<gene>
    <name evidence="10" type="primary">gb16453</name>
    <name evidence="10" type="ORF">PR202_gb16453</name>
</gene>
<evidence type="ECO:0000256" key="5">
    <source>
        <dbReference type="ARBA" id="ARBA00022821"/>
    </source>
</evidence>
<evidence type="ECO:0000256" key="4">
    <source>
        <dbReference type="ARBA" id="ARBA00022741"/>
    </source>
</evidence>
<name>A0AAV5F0W9_ELECO</name>
<dbReference type="PANTHER" id="PTHR19338">
    <property type="entry name" value="TRANSLOCASE OF INNER MITOCHONDRIAL MEMBRANE 13 HOMOLOG"/>
    <property type="match status" value="1"/>
</dbReference>
<dbReference type="InterPro" id="IPR002182">
    <property type="entry name" value="NB-ARC"/>
</dbReference>
<feature type="domain" description="Disease resistance R13L4/SHOC-2-like LRR" evidence="9">
    <location>
        <begin position="271"/>
        <end position="637"/>
    </location>
</feature>
<dbReference type="Gene3D" id="1.20.5.4130">
    <property type="match status" value="1"/>
</dbReference>
<dbReference type="Gene3D" id="3.80.10.10">
    <property type="entry name" value="Ribonuclease Inhibitor"/>
    <property type="match status" value="1"/>
</dbReference>
<reference evidence="10" key="1">
    <citation type="journal article" date="2018" name="DNA Res.">
        <title>Multiple hybrid de novo genome assembly of finger millet, an orphan allotetraploid crop.</title>
        <authorList>
            <person name="Hatakeyama M."/>
            <person name="Aluri S."/>
            <person name="Balachadran M.T."/>
            <person name="Sivarajan S.R."/>
            <person name="Patrignani A."/>
            <person name="Gruter S."/>
            <person name="Poveda L."/>
            <person name="Shimizu-Inatsugi R."/>
            <person name="Baeten J."/>
            <person name="Francoijs K.J."/>
            <person name="Nataraja K.N."/>
            <person name="Reddy Y.A.N."/>
            <person name="Phadnis S."/>
            <person name="Ravikumar R.L."/>
            <person name="Schlapbach R."/>
            <person name="Sreeman S.M."/>
            <person name="Shimizu K.K."/>
        </authorList>
    </citation>
    <scope>NUCLEOTIDE SEQUENCE</scope>
</reference>
<dbReference type="SUPFAM" id="SSF52540">
    <property type="entry name" value="P-loop containing nucleoside triphosphate hydrolases"/>
    <property type="match status" value="1"/>
</dbReference>
<dbReference type="GO" id="GO:0051707">
    <property type="term" value="P:response to other organism"/>
    <property type="evidence" value="ECO:0007669"/>
    <property type="project" value="UniProtKB-ARBA"/>
</dbReference>
<keyword evidence="5" id="KW-0611">Plant defense</keyword>
<keyword evidence="6" id="KW-0175">Coiled coil</keyword>
<proteinExistence type="inferred from homology"/>
<sequence>MSSALSTPFLETLDLMDELDPLAKNWRSLVREMAYAIEDCIDDFVHHLGGIGPEQGFIKKAAHRLKTLRDRHRIANQIDELKARVLEASERRTRYKLGKRVSSSNLVAVDPRVLALYTESTNLVGVDGPREELVKWLIGTQQQPKVVSIIGFGLGKTTLAKEVYNNIGEQFKCKAFISVSQTPDMTRLLSGIQSKLGICGTSSTCEVQDIIDSIREYLKHHRCEEDNFITVVSNSKDMARQHGNKVHRLSLHFSIDDARIILGTTATCLSKARSLAMFGKSECVPPLLLFKYLRVLIIDTSFSGTDKKVDLTEITQLFQLKYLMVKGYNGAVLPRKIRGLTHLETLNIDGKVECIPSDIIHLPHLSHLIVNSDTMLPDGIASIKSLETIRSIKFLSRTVKALGELANLKELMVVRGYYYESVNSIAEGIDTLVSSLGKLRDLRRLRLQDGHLIDDVDDKLGSLWDPPLGIESIQLERWRFPKVPKWIGGHLRNLWHLVLIVRETSTDEVCVLGELPSLTWLVLEVERDPRDKTAIEFGSTAGFPSLVQFFFRCCMDTPAYMRFQTWCMPRLRWLGLHFVQWEWGGATPAGMEHLSSLQHVNVWMDCDSAGDNSPSAVKEAIEHVFKNAAVVNPNRPSVTIYPIVKTRR</sequence>
<dbReference type="SUPFAM" id="SSF52058">
    <property type="entry name" value="L domain-like"/>
    <property type="match status" value="1"/>
</dbReference>
<evidence type="ECO:0000256" key="3">
    <source>
        <dbReference type="ARBA" id="ARBA00022737"/>
    </source>
</evidence>
<keyword evidence="11" id="KW-1185">Reference proteome</keyword>
<dbReference type="GO" id="GO:0043531">
    <property type="term" value="F:ADP binding"/>
    <property type="evidence" value="ECO:0007669"/>
    <property type="project" value="InterPro"/>
</dbReference>
<evidence type="ECO:0000259" key="7">
    <source>
        <dbReference type="Pfam" id="PF00931"/>
    </source>
</evidence>
<dbReference type="Gene3D" id="3.40.50.300">
    <property type="entry name" value="P-loop containing nucleotide triphosphate hydrolases"/>
    <property type="match status" value="1"/>
</dbReference>
<evidence type="ECO:0000256" key="2">
    <source>
        <dbReference type="ARBA" id="ARBA00022614"/>
    </source>
</evidence>
<dbReference type="InterPro" id="IPR038005">
    <property type="entry name" value="RX-like_CC"/>
</dbReference>
<dbReference type="InterPro" id="IPR027417">
    <property type="entry name" value="P-loop_NTPase"/>
</dbReference>
<dbReference type="InterPro" id="IPR055414">
    <property type="entry name" value="LRR_R13L4/SHOC2-like"/>
</dbReference>
<reference evidence="10" key="2">
    <citation type="submission" date="2021-12" db="EMBL/GenBank/DDBJ databases">
        <title>Resequencing data analysis of finger millet.</title>
        <authorList>
            <person name="Hatakeyama M."/>
            <person name="Aluri S."/>
            <person name="Balachadran M.T."/>
            <person name="Sivarajan S.R."/>
            <person name="Poveda L."/>
            <person name="Shimizu-Inatsugi R."/>
            <person name="Schlapbach R."/>
            <person name="Sreeman S.M."/>
            <person name="Shimizu K.K."/>
        </authorList>
    </citation>
    <scope>NUCLEOTIDE SEQUENCE</scope>
</reference>
<dbReference type="InterPro" id="IPR032675">
    <property type="entry name" value="LRR_dom_sf"/>
</dbReference>